<feature type="region of interest" description="Disordered" evidence="1">
    <location>
        <begin position="39"/>
        <end position="92"/>
    </location>
</feature>
<organism evidence="2 3">
    <name type="scientific">Vespula squamosa</name>
    <name type="common">Southern yellow jacket</name>
    <name type="synonym">Wasp</name>
    <dbReference type="NCBI Taxonomy" id="30214"/>
    <lineage>
        <taxon>Eukaryota</taxon>
        <taxon>Metazoa</taxon>
        <taxon>Ecdysozoa</taxon>
        <taxon>Arthropoda</taxon>
        <taxon>Hexapoda</taxon>
        <taxon>Insecta</taxon>
        <taxon>Pterygota</taxon>
        <taxon>Neoptera</taxon>
        <taxon>Endopterygota</taxon>
        <taxon>Hymenoptera</taxon>
        <taxon>Apocrita</taxon>
        <taxon>Aculeata</taxon>
        <taxon>Vespoidea</taxon>
        <taxon>Vespidae</taxon>
        <taxon>Vespinae</taxon>
        <taxon>Vespula</taxon>
    </lineage>
</organism>
<name>A0ABD1ZVZ3_VESSQ</name>
<dbReference type="EMBL" id="JAUDFV010000166">
    <property type="protein sequence ID" value="KAL2712531.1"/>
    <property type="molecule type" value="Genomic_DNA"/>
</dbReference>
<dbReference type="AlphaFoldDB" id="A0ABD1ZVZ3"/>
<accession>A0ABD1ZVZ3</accession>
<evidence type="ECO:0000313" key="2">
    <source>
        <dbReference type="EMBL" id="KAL2712531.1"/>
    </source>
</evidence>
<protein>
    <submittedName>
        <fullName evidence="2">Uncharacterized protein</fullName>
    </submittedName>
</protein>
<proteinExistence type="predicted"/>
<evidence type="ECO:0000313" key="3">
    <source>
        <dbReference type="Proteomes" id="UP001607302"/>
    </source>
</evidence>
<keyword evidence="3" id="KW-1185">Reference proteome</keyword>
<gene>
    <name evidence="2" type="ORF">V1478_018054</name>
</gene>
<dbReference type="Proteomes" id="UP001607302">
    <property type="component" value="Unassembled WGS sequence"/>
</dbReference>
<evidence type="ECO:0000256" key="1">
    <source>
        <dbReference type="SAM" id="MobiDB-lite"/>
    </source>
</evidence>
<reference evidence="2 3" key="1">
    <citation type="journal article" date="2024" name="Ann. Entomol. Soc. Am.">
        <title>Genomic analyses of the southern and eastern yellowjacket wasps (Hymenoptera: Vespidae) reveal evolutionary signatures of social life.</title>
        <authorList>
            <person name="Catto M.A."/>
            <person name="Caine P.B."/>
            <person name="Orr S.E."/>
            <person name="Hunt B.G."/>
            <person name="Goodisman M.A.D."/>
        </authorList>
    </citation>
    <scope>NUCLEOTIDE SEQUENCE [LARGE SCALE GENOMIC DNA]</scope>
    <source>
        <strain evidence="2">233</strain>
        <tissue evidence="2">Head and thorax</tissue>
    </source>
</reference>
<comment type="caution">
    <text evidence="2">The sequence shown here is derived from an EMBL/GenBank/DDBJ whole genome shotgun (WGS) entry which is preliminary data.</text>
</comment>
<sequence>MNSNSSKPSVNWCELTSGIPLRSPHSLTRLDYTMKNNTDFTQRTFQRESMGGETRAKEEKKVPNNRRRLFHSTGTPLQTRSRPQSQIRVNTG</sequence>
<feature type="compositionally biased region" description="Polar residues" evidence="1">
    <location>
        <begin position="72"/>
        <end position="92"/>
    </location>
</feature>